<name>T1JLH0_STRMM</name>
<dbReference type="HOGENOM" id="CLU_1820676_0_0_1"/>
<accession>T1JLH0</accession>
<dbReference type="SUPFAM" id="SSF48403">
    <property type="entry name" value="Ankyrin repeat"/>
    <property type="match status" value="1"/>
</dbReference>
<dbReference type="InterPro" id="IPR002110">
    <property type="entry name" value="Ankyrin_rpt"/>
</dbReference>
<dbReference type="Pfam" id="PF07653">
    <property type="entry name" value="SH3_2"/>
    <property type="match status" value="1"/>
</dbReference>
<evidence type="ECO:0000256" key="5">
    <source>
        <dbReference type="PROSITE-ProRule" id="PRU00192"/>
    </source>
</evidence>
<dbReference type="SMART" id="SM00326">
    <property type="entry name" value="SH3"/>
    <property type="match status" value="1"/>
</dbReference>
<evidence type="ECO:0000313" key="8">
    <source>
        <dbReference type="Proteomes" id="UP000014500"/>
    </source>
</evidence>
<keyword evidence="8" id="KW-1185">Reference proteome</keyword>
<feature type="repeat" description="ANK" evidence="4">
    <location>
        <begin position="14"/>
        <end position="46"/>
    </location>
</feature>
<dbReference type="Gene3D" id="2.30.30.40">
    <property type="entry name" value="SH3 Domains"/>
    <property type="match status" value="1"/>
</dbReference>
<keyword evidence="1 5" id="KW-0728">SH3 domain</keyword>
<evidence type="ECO:0000256" key="4">
    <source>
        <dbReference type="PROSITE-ProRule" id="PRU00023"/>
    </source>
</evidence>
<dbReference type="InterPro" id="IPR033635">
    <property type="entry name" value="ANKS1/Caskin"/>
</dbReference>
<keyword evidence="2" id="KW-0677">Repeat</keyword>
<dbReference type="InterPro" id="IPR036770">
    <property type="entry name" value="Ankyrin_rpt-contain_sf"/>
</dbReference>
<evidence type="ECO:0000256" key="1">
    <source>
        <dbReference type="ARBA" id="ARBA00022443"/>
    </source>
</evidence>
<dbReference type="eggNOG" id="KOG0507">
    <property type="taxonomic scope" value="Eukaryota"/>
</dbReference>
<dbReference type="EnsemblMetazoa" id="SMAR014700-RA">
    <property type="protein sequence ID" value="SMAR014700-PA"/>
    <property type="gene ID" value="SMAR014700"/>
</dbReference>
<dbReference type="Proteomes" id="UP000014500">
    <property type="component" value="Unassembled WGS sequence"/>
</dbReference>
<dbReference type="PROSITE" id="PS50297">
    <property type="entry name" value="ANK_REP_REGION"/>
    <property type="match status" value="1"/>
</dbReference>
<evidence type="ECO:0000256" key="3">
    <source>
        <dbReference type="ARBA" id="ARBA00023043"/>
    </source>
</evidence>
<keyword evidence="3 4" id="KW-0040">ANK repeat</keyword>
<feature type="domain" description="SH3" evidence="6">
    <location>
        <begin position="75"/>
        <end position="140"/>
    </location>
</feature>
<evidence type="ECO:0000256" key="2">
    <source>
        <dbReference type="ARBA" id="ARBA00022737"/>
    </source>
</evidence>
<dbReference type="EMBL" id="JH431897">
    <property type="status" value="NOT_ANNOTATED_CDS"/>
    <property type="molecule type" value="Genomic_DNA"/>
</dbReference>
<evidence type="ECO:0000313" key="7">
    <source>
        <dbReference type="EnsemblMetazoa" id="SMAR014700-PA"/>
    </source>
</evidence>
<protein>
    <recommendedName>
        <fullName evidence="6">SH3 domain-containing protein</fullName>
    </recommendedName>
</protein>
<dbReference type="STRING" id="126957.T1JLH0"/>
<dbReference type="AlphaFoldDB" id="T1JLH0"/>
<reference evidence="8" key="1">
    <citation type="submission" date="2011-05" db="EMBL/GenBank/DDBJ databases">
        <authorList>
            <person name="Richards S.R."/>
            <person name="Qu J."/>
            <person name="Jiang H."/>
            <person name="Jhangiani S.N."/>
            <person name="Agravi P."/>
            <person name="Goodspeed R."/>
            <person name="Gross S."/>
            <person name="Mandapat C."/>
            <person name="Jackson L."/>
            <person name="Mathew T."/>
            <person name="Pu L."/>
            <person name="Thornton R."/>
            <person name="Saada N."/>
            <person name="Wilczek-Boney K.B."/>
            <person name="Lee S."/>
            <person name="Kovar C."/>
            <person name="Wu Y."/>
            <person name="Scherer S.E."/>
            <person name="Worley K.C."/>
            <person name="Muzny D.M."/>
            <person name="Gibbs R."/>
        </authorList>
    </citation>
    <scope>NUCLEOTIDE SEQUENCE</scope>
    <source>
        <strain evidence="8">Brora</strain>
    </source>
</reference>
<sequence>LLLKAGININRSTLQGTCLHEAALCGKRDVAQLLFESGVDVNRTNSYDQTALDIVKKFTSCGAARDVKQMLKEAINAVQARAISNYHNPADSHGLSFGEGELISVLQQNEDGRWKGVIFGEEHSSRTGYFPANVVVLLDRPG</sequence>
<dbReference type="PROSITE" id="PS50088">
    <property type="entry name" value="ANK_REPEAT"/>
    <property type="match status" value="1"/>
</dbReference>
<dbReference type="Gene3D" id="1.25.40.20">
    <property type="entry name" value="Ankyrin repeat-containing domain"/>
    <property type="match status" value="1"/>
</dbReference>
<reference evidence="7" key="2">
    <citation type="submission" date="2015-02" db="UniProtKB">
        <authorList>
            <consortium name="EnsemblMetazoa"/>
        </authorList>
    </citation>
    <scope>IDENTIFICATION</scope>
</reference>
<dbReference type="PROSITE" id="PS50002">
    <property type="entry name" value="SH3"/>
    <property type="match status" value="1"/>
</dbReference>
<dbReference type="CDD" id="cd00174">
    <property type="entry name" value="SH3"/>
    <property type="match status" value="1"/>
</dbReference>
<dbReference type="SUPFAM" id="SSF50044">
    <property type="entry name" value="SH3-domain"/>
    <property type="match status" value="1"/>
</dbReference>
<evidence type="ECO:0000259" key="6">
    <source>
        <dbReference type="PROSITE" id="PS50002"/>
    </source>
</evidence>
<dbReference type="PANTHER" id="PTHR24174:SF16">
    <property type="entry name" value="CASKIN-2"/>
    <property type="match status" value="1"/>
</dbReference>
<dbReference type="Pfam" id="PF13857">
    <property type="entry name" value="Ank_5"/>
    <property type="match status" value="1"/>
</dbReference>
<dbReference type="InterPro" id="IPR036028">
    <property type="entry name" value="SH3-like_dom_sf"/>
</dbReference>
<organism evidence="7 8">
    <name type="scientific">Strigamia maritima</name>
    <name type="common">European centipede</name>
    <name type="synonym">Geophilus maritimus</name>
    <dbReference type="NCBI Taxonomy" id="126957"/>
    <lineage>
        <taxon>Eukaryota</taxon>
        <taxon>Metazoa</taxon>
        <taxon>Ecdysozoa</taxon>
        <taxon>Arthropoda</taxon>
        <taxon>Myriapoda</taxon>
        <taxon>Chilopoda</taxon>
        <taxon>Pleurostigmophora</taxon>
        <taxon>Geophilomorpha</taxon>
        <taxon>Linotaeniidae</taxon>
        <taxon>Strigamia</taxon>
    </lineage>
</organism>
<proteinExistence type="predicted"/>
<dbReference type="InterPro" id="IPR001452">
    <property type="entry name" value="SH3_domain"/>
</dbReference>
<dbReference type="PANTHER" id="PTHR24174">
    <property type="entry name" value="ANKYRIN REPEAT AND STERILE ALPHA MOTIF DOMAIN-CONTAINING PROTEIN 1"/>
    <property type="match status" value="1"/>
</dbReference>